<name>A0A5C5XJ17_9PLAN</name>
<keyword evidence="1" id="KW-0805">Transcription regulation</keyword>
<dbReference type="Gene3D" id="1.10.357.10">
    <property type="entry name" value="Tetracycline Repressor, domain 2"/>
    <property type="match status" value="1"/>
</dbReference>
<dbReference type="GO" id="GO:0003677">
    <property type="term" value="F:DNA binding"/>
    <property type="evidence" value="ECO:0007669"/>
    <property type="project" value="UniProtKB-UniRule"/>
</dbReference>
<dbReference type="SUPFAM" id="SSF48498">
    <property type="entry name" value="Tetracyclin repressor-like, C-terminal domain"/>
    <property type="match status" value="1"/>
</dbReference>
<comment type="caution">
    <text evidence="6">The sequence shown here is derived from an EMBL/GenBank/DDBJ whole genome shotgun (WGS) entry which is preliminary data.</text>
</comment>
<accession>A0A5C5XJ17</accession>
<dbReference type="PROSITE" id="PS50977">
    <property type="entry name" value="HTH_TETR_2"/>
    <property type="match status" value="1"/>
</dbReference>
<evidence type="ECO:0000256" key="4">
    <source>
        <dbReference type="PROSITE-ProRule" id="PRU00335"/>
    </source>
</evidence>
<dbReference type="InterPro" id="IPR009057">
    <property type="entry name" value="Homeodomain-like_sf"/>
</dbReference>
<keyword evidence="3" id="KW-0804">Transcription</keyword>
<dbReference type="EMBL" id="SJPG01000001">
    <property type="protein sequence ID" value="TWT62698.1"/>
    <property type="molecule type" value="Genomic_DNA"/>
</dbReference>
<evidence type="ECO:0000256" key="1">
    <source>
        <dbReference type="ARBA" id="ARBA00023015"/>
    </source>
</evidence>
<dbReference type="RefSeq" id="WP_165441813.1">
    <property type="nucleotide sequence ID" value="NZ_SJPG01000001.1"/>
</dbReference>
<evidence type="ECO:0000259" key="5">
    <source>
        <dbReference type="PROSITE" id="PS50977"/>
    </source>
</evidence>
<feature type="DNA-binding region" description="H-T-H motif" evidence="4">
    <location>
        <begin position="30"/>
        <end position="49"/>
    </location>
</feature>
<evidence type="ECO:0000313" key="6">
    <source>
        <dbReference type="EMBL" id="TWT62698.1"/>
    </source>
</evidence>
<dbReference type="Pfam" id="PF16925">
    <property type="entry name" value="TetR_C_13"/>
    <property type="match status" value="1"/>
</dbReference>
<feature type="domain" description="HTH tetR-type" evidence="5">
    <location>
        <begin position="7"/>
        <end position="67"/>
    </location>
</feature>
<evidence type="ECO:0000313" key="7">
    <source>
        <dbReference type="Proteomes" id="UP000316095"/>
    </source>
</evidence>
<dbReference type="AlphaFoldDB" id="A0A5C5XJ17"/>
<dbReference type="Proteomes" id="UP000316095">
    <property type="component" value="Unassembled WGS sequence"/>
</dbReference>
<evidence type="ECO:0000256" key="3">
    <source>
        <dbReference type="ARBA" id="ARBA00023163"/>
    </source>
</evidence>
<dbReference type="InterPro" id="IPR011075">
    <property type="entry name" value="TetR_C"/>
</dbReference>
<sequence>MVGRPKKFDEQQALASALDVFWKRGYEAASCDELLEAMGINSGSMYSTFGDKKALYEQAFELYANDVFFRTQEILNGPYTPLENVRTWVRGWQEFQEEHDCKGCLVSHTIIEFGASENAVGLRARKLITDMRSMLQEKLQEAQDQGELPEGHRPEDLATFFVNTAHGMTVVARSGSGEQDIPGIIRTMLVLLGEKPGNKIDTEQQTTAEFISSN</sequence>
<dbReference type="SUPFAM" id="SSF46689">
    <property type="entry name" value="Homeodomain-like"/>
    <property type="match status" value="1"/>
</dbReference>
<gene>
    <name evidence="6" type="primary">comR</name>
    <name evidence="6" type="ORF">Pan54_34430</name>
</gene>
<dbReference type="Pfam" id="PF00440">
    <property type="entry name" value="TetR_N"/>
    <property type="match status" value="1"/>
</dbReference>
<dbReference type="Gene3D" id="1.10.10.60">
    <property type="entry name" value="Homeodomain-like"/>
    <property type="match status" value="1"/>
</dbReference>
<protein>
    <submittedName>
        <fullName evidence="6">HTH-type transcriptional repressor ComR</fullName>
    </submittedName>
</protein>
<proteinExistence type="predicted"/>
<reference evidence="6 7" key="1">
    <citation type="submission" date="2019-02" db="EMBL/GenBank/DDBJ databases">
        <title>Deep-cultivation of Planctomycetes and their phenomic and genomic characterization uncovers novel biology.</title>
        <authorList>
            <person name="Wiegand S."/>
            <person name="Jogler M."/>
            <person name="Boedeker C."/>
            <person name="Pinto D."/>
            <person name="Vollmers J."/>
            <person name="Rivas-Marin E."/>
            <person name="Kohn T."/>
            <person name="Peeters S.H."/>
            <person name="Heuer A."/>
            <person name="Rast P."/>
            <person name="Oberbeckmann S."/>
            <person name="Bunk B."/>
            <person name="Jeske O."/>
            <person name="Meyerdierks A."/>
            <person name="Storesund J.E."/>
            <person name="Kallscheuer N."/>
            <person name="Luecker S."/>
            <person name="Lage O.M."/>
            <person name="Pohl T."/>
            <person name="Merkel B.J."/>
            <person name="Hornburger P."/>
            <person name="Mueller R.-W."/>
            <person name="Bruemmer F."/>
            <person name="Labrenz M."/>
            <person name="Spormann A.M."/>
            <person name="Op Den Camp H."/>
            <person name="Overmann J."/>
            <person name="Amann R."/>
            <person name="Jetten M.S.M."/>
            <person name="Mascher T."/>
            <person name="Medema M.H."/>
            <person name="Devos D.P."/>
            <person name="Kaster A.-K."/>
            <person name="Ovreas L."/>
            <person name="Rohde M."/>
            <person name="Galperin M.Y."/>
            <person name="Jogler C."/>
        </authorList>
    </citation>
    <scope>NUCLEOTIDE SEQUENCE [LARGE SCALE GENOMIC DNA]</scope>
    <source>
        <strain evidence="6 7">Pan54</strain>
    </source>
</reference>
<evidence type="ECO:0000256" key="2">
    <source>
        <dbReference type="ARBA" id="ARBA00023125"/>
    </source>
</evidence>
<keyword evidence="2 4" id="KW-0238">DNA-binding</keyword>
<organism evidence="6 7">
    <name type="scientific">Rubinisphaera italica</name>
    <dbReference type="NCBI Taxonomy" id="2527969"/>
    <lineage>
        <taxon>Bacteria</taxon>
        <taxon>Pseudomonadati</taxon>
        <taxon>Planctomycetota</taxon>
        <taxon>Planctomycetia</taxon>
        <taxon>Planctomycetales</taxon>
        <taxon>Planctomycetaceae</taxon>
        <taxon>Rubinisphaera</taxon>
    </lineage>
</organism>
<dbReference type="InterPro" id="IPR036271">
    <property type="entry name" value="Tet_transcr_reg_TetR-rel_C_sf"/>
</dbReference>
<dbReference type="PANTHER" id="PTHR47506:SF10">
    <property type="entry name" value="TRANSCRIPTIONAL REGULATORY PROTEIN"/>
    <property type="match status" value="1"/>
</dbReference>
<dbReference type="PANTHER" id="PTHR47506">
    <property type="entry name" value="TRANSCRIPTIONAL REGULATORY PROTEIN"/>
    <property type="match status" value="1"/>
</dbReference>
<keyword evidence="7" id="KW-1185">Reference proteome</keyword>
<dbReference type="InterPro" id="IPR001647">
    <property type="entry name" value="HTH_TetR"/>
</dbReference>